<sequence>MNVDTPTSVSRNVVTRTTGRRHGPVTRIVSPSDIGALIKPFVFLDYFDIVPNDDSLFPIHPHSGIATITVLLSGNLRYEDTTGASGTLSAGSVEWMSAGNGVWHEGGPSGRERFRGYQIWVALPHNLENGPPCSQYLPAEGVPNVGPARIVLGQYGDSRSEIGAPPGINLLHVRLYAGQQWSYKPPVGHTVAWAHVNNGTLVASGTRLRNEFAAFTASEEPLEFVAEDDVDFIVASAIPHPHDLVLGYYSVHTSKEALSSGEAGIARIGKQLRTEGRIR</sequence>
<dbReference type="Pfam" id="PF02678">
    <property type="entry name" value="Pirin"/>
    <property type="match status" value="1"/>
</dbReference>
<dbReference type="InterPro" id="IPR011051">
    <property type="entry name" value="RmlC_Cupin_sf"/>
</dbReference>
<dbReference type="KEGG" id="buz:AYM40_21195"/>
<feature type="domain" description="Pirin N-terminal" evidence="3">
    <location>
        <begin position="36"/>
        <end position="121"/>
    </location>
</feature>
<proteinExistence type="inferred from homology"/>
<dbReference type="Proteomes" id="UP000076852">
    <property type="component" value="Chromosome 2"/>
</dbReference>
<protein>
    <recommendedName>
        <fullName evidence="3">Pirin N-terminal domain-containing protein</fullName>
    </recommendedName>
</protein>
<dbReference type="AlphaFoldDB" id="A0A160FVN2"/>
<reference evidence="4 5" key="1">
    <citation type="journal article" date="2016" name="Gene">
        <title>PacBio SMRT assembly of a complex multi-replicon genome reveals chlorocatechol degradative operon in a region of genome plasticity.</title>
        <authorList>
            <person name="Ricker N."/>
            <person name="Shen S.Y."/>
            <person name="Goordial J."/>
            <person name="Jin S."/>
            <person name="Fulthorpe R.R."/>
        </authorList>
    </citation>
    <scope>NUCLEOTIDE SEQUENCE [LARGE SCALE GENOMIC DNA]</scope>
    <source>
        <strain evidence="4 5">OLGA172</strain>
    </source>
</reference>
<dbReference type="STRING" id="1804984.AYM40_21195"/>
<gene>
    <name evidence="4" type="ORF">AYM40_21195</name>
</gene>
<name>A0A160FVN2_9BURK</name>
<dbReference type="EMBL" id="CP014579">
    <property type="protein sequence ID" value="ANB77405.1"/>
    <property type="molecule type" value="Genomic_DNA"/>
</dbReference>
<keyword evidence="5" id="KW-1185">Reference proteome</keyword>
<dbReference type="SUPFAM" id="SSF51182">
    <property type="entry name" value="RmlC-like cupins"/>
    <property type="match status" value="1"/>
</dbReference>
<dbReference type="InterPro" id="IPR012093">
    <property type="entry name" value="Pirin"/>
</dbReference>
<dbReference type="InterPro" id="IPR003829">
    <property type="entry name" value="Pirin_N_dom"/>
</dbReference>
<dbReference type="PANTHER" id="PTHR13903:SF8">
    <property type="entry name" value="PIRIN"/>
    <property type="match status" value="1"/>
</dbReference>
<comment type="similarity">
    <text evidence="1 2">Belongs to the pirin family.</text>
</comment>
<organism evidence="4 5">
    <name type="scientific">Paraburkholderia phytofirmans OLGA172</name>
    <dbReference type="NCBI Taxonomy" id="1417228"/>
    <lineage>
        <taxon>Bacteria</taxon>
        <taxon>Pseudomonadati</taxon>
        <taxon>Pseudomonadota</taxon>
        <taxon>Betaproteobacteria</taxon>
        <taxon>Burkholderiales</taxon>
        <taxon>Burkholderiaceae</taxon>
        <taxon>Paraburkholderia</taxon>
    </lineage>
</organism>
<evidence type="ECO:0000313" key="4">
    <source>
        <dbReference type="EMBL" id="ANB77405.1"/>
    </source>
</evidence>
<dbReference type="InterPro" id="IPR014710">
    <property type="entry name" value="RmlC-like_jellyroll"/>
</dbReference>
<evidence type="ECO:0000313" key="5">
    <source>
        <dbReference type="Proteomes" id="UP000076852"/>
    </source>
</evidence>
<evidence type="ECO:0000256" key="2">
    <source>
        <dbReference type="RuleBase" id="RU003457"/>
    </source>
</evidence>
<dbReference type="PANTHER" id="PTHR13903">
    <property type="entry name" value="PIRIN-RELATED"/>
    <property type="match status" value="1"/>
</dbReference>
<dbReference type="Gene3D" id="2.60.120.10">
    <property type="entry name" value="Jelly Rolls"/>
    <property type="match status" value="1"/>
</dbReference>
<evidence type="ECO:0000256" key="1">
    <source>
        <dbReference type="ARBA" id="ARBA00008416"/>
    </source>
</evidence>
<dbReference type="PIRSF" id="PIRSF006232">
    <property type="entry name" value="Pirin"/>
    <property type="match status" value="1"/>
</dbReference>
<evidence type="ECO:0000259" key="3">
    <source>
        <dbReference type="Pfam" id="PF02678"/>
    </source>
</evidence>
<accession>A0A160FVN2</accession>